<evidence type="ECO:0000259" key="8">
    <source>
        <dbReference type="Pfam" id="PF00326"/>
    </source>
</evidence>
<feature type="domain" description="Peptidase S9 prolyl oligopeptidase catalytic" evidence="8">
    <location>
        <begin position="495"/>
        <end position="709"/>
    </location>
</feature>
<dbReference type="SUPFAM" id="SSF53474">
    <property type="entry name" value="alpha/beta-Hydrolases"/>
    <property type="match status" value="1"/>
</dbReference>
<dbReference type="Pfam" id="PF00326">
    <property type="entry name" value="Peptidase_S9"/>
    <property type="match status" value="1"/>
</dbReference>
<dbReference type="InterPro" id="IPR023302">
    <property type="entry name" value="Pept_S9A_N"/>
</dbReference>
<dbReference type="FunFam" id="2.130.10.120:FF:000001">
    <property type="entry name" value="Prolyl endopeptidase"/>
    <property type="match status" value="1"/>
</dbReference>
<dbReference type="PANTHER" id="PTHR42881:SF2">
    <property type="entry name" value="PROLYL ENDOPEPTIDASE"/>
    <property type="match status" value="1"/>
</dbReference>
<dbReference type="InterPro" id="IPR051167">
    <property type="entry name" value="Prolyl_oligopep/macrocyclase"/>
</dbReference>
<dbReference type="PROSITE" id="PS00708">
    <property type="entry name" value="PRO_ENDOPEP_SER"/>
    <property type="match status" value="1"/>
</dbReference>
<dbReference type="OrthoDB" id="9801421at2"/>
<dbReference type="PRINTS" id="PR00862">
    <property type="entry name" value="PROLIGOPTASE"/>
</dbReference>
<evidence type="ECO:0000256" key="7">
    <source>
        <dbReference type="SAM" id="SignalP"/>
    </source>
</evidence>
<dbReference type="InterPro" id="IPR029058">
    <property type="entry name" value="AB_hydrolase_fold"/>
</dbReference>
<comment type="catalytic activity">
    <reaction evidence="1">
        <text>Hydrolysis of Pro-|-Xaa &gt;&gt; Ala-|-Xaa in oligopeptides.</text>
        <dbReference type="EC" id="3.4.21.26"/>
    </reaction>
</comment>
<feature type="chain" id="PRO_5007277144" description="prolyl oligopeptidase" evidence="7">
    <location>
        <begin position="21"/>
        <end position="728"/>
    </location>
</feature>
<evidence type="ECO:0000256" key="1">
    <source>
        <dbReference type="ARBA" id="ARBA00001070"/>
    </source>
</evidence>
<name>A0A127PMX0_9BURK</name>
<evidence type="ECO:0000256" key="5">
    <source>
        <dbReference type="ARBA" id="ARBA00022801"/>
    </source>
</evidence>
<dbReference type="Pfam" id="PF02897">
    <property type="entry name" value="Peptidase_S9_N"/>
    <property type="match status" value="1"/>
</dbReference>
<keyword evidence="6" id="KW-0720">Serine protease</keyword>
<evidence type="ECO:0000256" key="4">
    <source>
        <dbReference type="ARBA" id="ARBA00022670"/>
    </source>
</evidence>
<comment type="similarity">
    <text evidence="2">Belongs to the peptidase S9A family.</text>
</comment>
<organism evidence="10 11">
    <name type="scientific">Collimonas arenae</name>
    <dbReference type="NCBI Taxonomy" id="279058"/>
    <lineage>
        <taxon>Bacteria</taxon>
        <taxon>Pseudomonadati</taxon>
        <taxon>Pseudomonadota</taxon>
        <taxon>Betaproteobacteria</taxon>
        <taxon>Burkholderiales</taxon>
        <taxon>Oxalobacteraceae</taxon>
        <taxon>Collimonas</taxon>
    </lineage>
</organism>
<dbReference type="GO" id="GO:0004252">
    <property type="term" value="F:serine-type endopeptidase activity"/>
    <property type="evidence" value="ECO:0007669"/>
    <property type="project" value="UniProtKB-EC"/>
</dbReference>
<keyword evidence="7" id="KW-0732">Signal</keyword>
<dbReference type="Proteomes" id="UP000071778">
    <property type="component" value="Chromosome"/>
</dbReference>
<dbReference type="EMBL" id="CP013235">
    <property type="protein sequence ID" value="AMP09029.1"/>
    <property type="molecule type" value="Genomic_DNA"/>
</dbReference>
<dbReference type="GO" id="GO:0070012">
    <property type="term" value="F:oligopeptidase activity"/>
    <property type="evidence" value="ECO:0007669"/>
    <property type="project" value="TreeGrafter"/>
</dbReference>
<sequence>MYLKHAIALSAILTSGGGFAQQCQPGGQSLVYPISKKIDQVDDYHGVKVADPYRWLENGNSDDTKAWIEAQNKLTQAFLEKIPAREAIRERLTKLWNYERFSVPFKEGGRYFYSRNDGLQNQAVLYTVKQINDEPQLLLDPNTLAADGTIALAGIAVSPNGKYLAYGTAASGSDWNEWKVRDIASGKDTADHLQWVKFSGASWAHDSSGFFYSRYDAPKEATKLADVNYFQKLYFHRIGTPQADDVLVYDRPDQKEWGFDGHVTDDGKYLIISISQGTEQKNRVYYKDLSKQGAPVLPLLDNFDASYAFIDNDGPVFLFNSNKDAPKGRIIAIDTRHPDAAKWKVIVPESEQTLQGANVVNHQLIVDYLKDARSQVNIYALDGKLVREVTLPGIGSAGGFGGKRNDKETFYSFTGFTTPASIYRYDLQTGKSSLYRQPKVDFDPNAFETRQVFYSSKDGTKVPMFIVSKKGLKLDGNNPTYLYGYGGFNISLTPAFSVPNLAWMEMGGVYASPNLRGGGEYGKAWHEAGTKLNKQNVFDDFIAAAQWLIANKYTSPQKLAIGGGSNGGLLVGATMVQRPELFAAAIPQVGVMDMLRFHKFTIGWGWTSDYGSSDNADEFKALYAYSPLHNLKPGTCYPATLVTTADHDDRVVPAHSFKFVATEQADQAGAAPVLIRIDTKAGHGAGKPTSKQIEEVADRWGFLTKVLGMQVGADGAEVAGESIKSRAN</sequence>
<dbReference type="FunFam" id="3.40.50.1820:FF:000005">
    <property type="entry name" value="Prolyl endopeptidase"/>
    <property type="match status" value="1"/>
</dbReference>
<dbReference type="PANTHER" id="PTHR42881">
    <property type="entry name" value="PROLYL ENDOPEPTIDASE"/>
    <property type="match status" value="1"/>
</dbReference>
<proteinExistence type="inferred from homology"/>
<dbReference type="PATRIC" id="fig|279058.17.peg.1324"/>
<feature type="signal peptide" evidence="7">
    <location>
        <begin position="1"/>
        <end position="20"/>
    </location>
</feature>
<keyword evidence="5" id="KW-0378">Hydrolase</keyword>
<dbReference type="AlphaFoldDB" id="A0A127PMX0"/>
<dbReference type="GO" id="GO:0006508">
    <property type="term" value="P:proteolysis"/>
    <property type="evidence" value="ECO:0007669"/>
    <property type="project" value="UniProtKB-KW"/>
</dbReference>
<reference evidence="10 11" key="1">
    <citation type="submission" date="2015-11" db="EMBL/GenBank/DDBJ databases">
        <title>Exploring the genomic traits of fungus-feeding bacterial genus Collimonas.</title>
        <authorList>
            <person name="Song C."/>
            <person name="Schmidt R."/>
            <person name="de Jager V."/>
            <person name="Krzyzanowska D."/>
            <person name="Jongedijk E."/>
            <person name="Cankar K."/>
            <person name="Beekwilder J."/>
            <person name="van Veen A."/>
            <person name="de Boer W."/>
            <person name="van Veen J.A."/>
            <person name="Garbeva P."/>
        </authorList>
    </citation>
    <scope>NUCLEOTIDE SEQUENCE [LARGE SCALE GENOMIC DNA]</scope>
    <source>
        <strain evidence="10 11">Ter282</strain>
    </source>
</reference>
<dbReference type="InterPro" id="IPR001375">
    <property type="entry name" value="Peptidase_S9_cat"/>
</dbReference>
<dbReference type="GO" id="GO:0005829">
    <property type="term" value="C:cytosol"/>
    <property type="evidence" value="ECO:0007669"/>
    <property type="project" value="TreeGrafter"/>
</dbReference>
<feature type="domain" description="Peptidase S9A N-terminal" evidence="9">
    <location>
        <begin position="34"/>
        <end position="437"/>
    </location>
</feature>
<keyword evidence="11" id="KW-1185">Reference proteome</keyword>
<protein>
    <recommendedName>
        <fullName evidence="3">prolyl oligopeptidase</fullName>
        <ecNumber evidence="3">3.4.21.26</ecNumber>
    </recommendedName>
</protein>
<evidence type="ECO:0000313" key="11">
    <source>
        <dbReference type="Proteomes" id="UP000071778"/>
    </source>
</evidence>
<dbReference type="EC" id="3.4.21.26" evidence="3"/>
<keyword evidence="4" id="KW-0645">Protease</keyword>
<dbReference type="RefSeq" id="WP_082797806.1">
    <property type="nucleotide sequence ID" value="NZ_CP013233.1"/>
</dbReference>
<evidence type="ECO:0000313" key="10">
    <source>
        <dbReference type="EMBL" id="AMP09029.1"/>
    </source>
</evidence>
<evidence type="ECO:0000256" key="6">
    <source>
        <dbReference type="ARBA" id="ARBA00022825"/>
    </source>
</evidence>
<evidence type="ECO:0000259" key="9">
    <source>
        <dbReference type="Pfam" id="PF02897"/>
    </source>
</evidence>
<dbReference type="Gene3D" id="3.40.50.1820">
    <property type="entry name" value="alpha/beta hydrolase"/>
    <property type="match status" value="1"/>
</dbReference>
<evidence type="ECO:0000256" key="2">
    <source>
        <dbReference type="ARBA" id="ARBA00005228"/>
    </source>
</evidence>
<dbReference type="Gene3D" id="2.130.10.120">
    <property type="entry name" value="Prolyl oligopeptidase, N-terminal domain"/>
    <property type="match status" value="1"/>
</dbReference>
<accession>A0A127PMX0</accession>
<dbReference type="InterPro" id="IPR002471">
    <property type="entry name" value="Pept_S9_AS"/>
</dbReference>
<dbReference type="InterPro" id="IPR002470">
    <property type="entry name" value="Peptidase_S9A"/>
</dbReference>
<evidence type="ECO:0000256" key="3">
    <source>
        <dbReference type="ARBA" id="ARBA00011897"/>
    </source>
</evidence>
<gene>
    <name evidence="10" type="ORF">CAter282_1237</name>
</gene>
<dbReference type="SUPFAM" id="SSF50993">
    <property type="entry name" value="Peptidase/esterase 'gauge' domain"/>
    <property type="match status" value="1"/>
</dbReference>